<dbReference type="Gene3D" id="1.10.1740.10">
    <property type="match status" value="1"/>
</dbReference>
<comment type="subunit">
    <text evidence="2">Interacts transiently with the RNA polymerase catalytic core formed by RpoA, RpoB, RpoC and RpoZ (2 alpha, 1 beta, 1 beta' and 1 omega subunit) to form the RNA polymerase holoenzyme that can initiate transcription.</text>
</comment>
<evidence type="ECO:0000313" key="10">
    <source>
        <dbReference type="Proteomes" id="UP000585836"/>
    </source>
</evidence>
<dbReference type="InterPro" id="IPR013324">
    <property type="entry name" value="RNA_pol_sigma_r3/r4-like"/>
</dbReference>
<keyword evidence="5" id="KW-0804">Transcription</keyword>
<dbReference type="InterPro" id="IPR007627">
    <property type="entry name" value="RNA_pol_sigma70_r2"/>
</dbReference>
<dbReference type="InterPro" id="IPR036388">
    <property type="entry name" value="WH-like_DNA-bd_sf"/>
</dbReference>
<reference evidence="9 10" key="1">
    <citation type="submission" date="2020-08" db="EMBL/GenBank/DDBJ databases">
        <title>Genomic Encyclopedia of Type Strains, Phase III (KMG-III): the genomes of soil and plant-associated and newly described type strains.</title>
        <authorList>
            <person name="Whitman W."/>
        </authorList>
    </citation>
    <scope>NUCLEOTIDE SEQUENCE [LARGE SCALE GENOMIC DNA]</scope>
    <source>
        <strain evidence="9 10">CECT 3313</strain>
    </source>
</reference>
<accession>A0A7W9UTR5</accession>
<sequence length="330" mass="35608">MDDFTSDAGQRLAARFEADRPHLAAVAYRLLGSAAEADDALQEAWLRARQADITAVVNLTGWLTTVVTRVCLNLLRARRNRREEFLDAYDTGYEPRTEAGTESGDPAREALLADQVGVALLVVLDTLSPAERVAFVLHDMFAVPFDDIAPLIEKTPAATRQLASRARRRVQGRPAAPDADAGRRHRAVEAFLAATRGGDFTALVALLAPDVVLHADALVVPTPEPITVHGAETVARGAMAAVARARFTGPALLDGRIGLVMAPAGRPRVLLAFAFGADDRITRIDIMAEPERLRGTEIGVVDTGHGPGEEREPDHESRRRPDRDSVPPAH</sequence>
<dbReference type="RefSeq" id="WP_184971638.1">
    <property type="nucleotide sequence ID" value="NZ_BAAAWF010000049.1"/>
</dbReference>
<comment type="similarity">
    <text evidence="1">Belongs to the sigma-70 factor family. ECF subfamily.</text>
</comment>
<dbReference type="SUPFAM" id="SSF88946">
    <property type="entry name" value="Sigma2 domain of RNA polymerase sigma factors"/>
    <property type="match status" value="1"/>
</dbReference>
<evidence type="ECO:0000256" key="4">
    <source>
        <dbReference type="ARBA" id="ARBA00023082"/>
    </source>
</evidence>
<dbReference type="Pfam" id="PF04542">
    <property type="entry name" value="Sigma70_r2"/>
    <property type="match status" value="1"/>
</dbReference>
<dbReference type="Gene3D" id="3.10.450.50">
    <property type="match status" value="1"/>
</dbReference>
<evidence type="ECO:0000313" key="9">
    <source>
        <dbReference type="EMBL" id="MBB5930812.1"/>
    </source>
</evidence>
<dbReference type="Pfam" id="PF08281">
    <property type="entry name" value="Sigma70_r4_2"/>
    <property type="match status" value="1"/>
</dbReference>
<dbReference type="GO" id="GO:0006352">
    <property type="term" value="P:DNA-templated transcription initiation"/>
    <property type="evidence" value="ECO:0007669"/>
    <property type="project" value="InterPro"/>
</dbReference>
<feature type="compositionally biased region" description="Basic and acidic residues" evidence="6">
    <location>
        <begin position="307"/>
        <end position="330"/>
    </location>
</feature>
<evidence type="ECO:0000256" key="1">
    <source>
        <dbReference type="ARBA" id="ARBA00010641"/>
    </source>
</evidence>
<protein>
    <submittedName>
        <fullName evidence="9">RNA polymerase sigma-70 factor (ECF subfamily)</fullName>
    </submittedName>
</protein>
<name>A0A7W9UTR5_9ACTN</name>
<dbReference type="InterPro" id="IPR052704">
    <property type="entry name" value="ECF_Sigma-70_Domain"/>
</dbReference>
<comment type="caution">
    <text evidence="9">The sequence shown here is derived from an EMBL/GenBank/DDBJ whole genome shotgun (WGS) entry which is preliminary data.</text>
</comment>
<dbReference type="InterPro" id="IPR013249">
    <property type="entry name" value="RNA_pol_sigma70_r4_t2"/>
</dbReference>
<dbReference type="AlphaFoldDB" id="A0A7W9UTR5"/>
<dbReference type="InterPro" id="IPR032710">
    <property type="entry name" value="NTF2-like_dom_sf"/>
</dbReference>
<evidence type="ECO:0000256" key="5">
    <source>
        <dbReference type="ARBA" id="ARBA00023163"/>
    </source>
</evidence>
<evidence type="ECO:0000259" key="8">
    <source>
        <dbReference type="Pfam" id="PF08281"/>
    </source>
</evidence>
<dbReference type="GO" id="GO:0003677">
    <property type="term" value="F:DNA binding"/>
    <property type="evidence" value="ECO:0007669"/>
    <property type="project" value="InterPro"/>
</dbReference>
<dbReference type="PANTHER" id="PTHR30173">
    <property type="entry name" value="SIGMA 19 FACTOR"/>
    <property type="match status" value="1"/>
</dbReference>
<feature type="domain" description="RNA polymerase sigma factor 70 region 4 type 2" evidence="8">
    <location>
        <begin position="119"/>
        <end position="169"/>
    </location>
</feature>
<evidence type="ECO:0000256" key="2">
    <source>
        <dbReference type="ARBA" id="ARBA00011344"/>
    </source>
</evidence>
<feature type="domain" description="RNA polymerase sigma-70 region 2" evidence="7">
    <location>
        <begin position="16"/>
        <end position="79"/>
    </location>
</feature>
<dbReference type="InterPro" id="IPR014284">
    <property type="entry name" value="RNA_pol_sigma-70_dom"/>
</dbReference>
<organism evidence="9 10">
    <name type="scientific">Streptomyces echinatus</name>
    <dbReference type="NCBI Taxonomy" id="67293"/>
    <lineage>
        <taxon>Bacteria</taxon>
        <taxon>Bacillati</taxon>
        <taxon>Actinomycetota</taxon>
        <taxon>Actinomycetes</taxon>
        <taxon>Kitasatosporales</taxon>
        <taxon>Streptomycetaceae</taxon>
        <taxon>Streptomyces</taxon>
    </lineage>
</organism>
<evidence type="ECO:0000256" key="3">
    <source>
        <dbReference type="ARBA" id="ARBA00023015"/>
    </source>
</evidence>
<dbReference type="EMBL" id="JACHJK010000013">
    <property type="protein sequence ID" value="MBB5930812.1"/>
    <property type="molecule type" value="Genomic_DNA"/>
</dbReference>
<evidence type="ECO:0000259" key="7">
    <source>
        <dbReference type="Pfam" id="PF04542"/>
    </source>
</evidence>
<dbReference type="GO" id="GO:0016987">
    <property type="term" value="F:sigma factor activity"/>
    <property type="evidence" value="ECO:0007669"/>
    <property type="project" value="UniProtKB-KW"/>
</dbReference>
<feature type="region of interest" description="Disordered" evidence="6">
    <location>
        <begin position="296"/>
        <end position="330"/>
    </location>
</feature>
<keyword evidence="4" id="KW-0731">Sigma factor</keyword>
<proteinExistence type="inferred from homology"/>
<dbReference type="PANTHER" id="PTHR30173:SF43">
    <property type="entry name" value="ECF RNA POLYMERASE SIGMA FACTOR SIGI-RELATED"/>
    <property type="match status" value="1"/>
</dbReference>
<gene>
    <name evidence="9" type="ORF">FHS34_006319</name>
</gene>
<dbReference type="NCBIfam" id="TIGR02937">
    <property type="entry name" value="sigma70-ECF"/>
    <property type="match status" value="1"/>
</dbReference>
<keyword evidence="10" id="KW-1185">Reference proteome</keyword>
<dbReference type="Gene3D" id="1.10.10.10">
    <property type="entry name" value="Winged helix-like DNA-binding domain superfamily/Winged helix DNA-binding domain"/>
    <property type="match status" value="1"/>
</dbReference>
<keyword evidence="3" id="KW-0805">Transcription regulation</keyword>
<dbReference type="SUPFAM" id="SSF88659">
    <property type="entry name" value="Sigma3 and sigma4 domains of RNA polymerase sigma factors"/>
    <property type="match status" value="1"/>
</dbReference>
<dbReference type="InterPro" id="IPR013325">
    <property type="entry name" value="RNA_pol_sigma_r2"/>
</dbReference>
<dbReference type="SUPFAM" id="SSF54427">
    <property type="entry name" value="NTF2-like"/>
    <property type="match status" value="1"/>
</dbReference>
<dbReference type="Proteomes" id="UP000585836">
    <property type="component" value="Unassembled WGS sequence"/>
</dbReference>
<evidence type="ECO:0000256" key="6">
    <source>
        <dbReference type="SAM" id="MobiDB-lite"/>
    </source>
</evidence>